<accession>S9P7L5</accession>
<dbReference type="AlphaFoldDB" id="S9P7L5"/>
<proteinExistence type="predicted"/>
<sequence>MNSALNKIATAPVAADGRYPKFDHYLLEVLVNRTKEGFKGDSSIAELLVRECEPLSQGETASRPGETVDYVENLTDQKKGGGGRFKSYLMTPVGAEEHEFANAYRRDGGRVEGGGWSGGGPPGLCVGPVDRRCSPLQAHAGPSGPPSRGGRQGAWDHEAA</sequence>
<reference evidence="2" key="1">
    <citation type="submission" date="2013-05" db="EMBL/GenBank/DDBJ databases">
        <title>Genome assembly of Cystobacter fuscus DSM 2262.</title>
        <authorList>
            <person name="Sharma G."/>
            <person name="Khatri I."/>
            <person name="Kaur C."/>
            <person name="Mayilraj S."/>
            <person name="Subramanian S."/>
        </authorList>
    </citation>
    <scope>NUCLEOTIDE SEQUENCE [LARGE SCALE GENOMIC DNA]</scope>
    <source>
        <strain evidence="2">DSM 2262</strain>
    </source>
</reference>
<comment type="caution">
    <text evidence="2">The sequence shown here is derived from an EMBL/GenBank/DDBJ whole genome shotgun (WGS) entry which is preliminary data.</text>
</comment>
<organism evidence="2 3">
    <name type="scientific">Cystobacter fuscus (strain ATCC 25194 / DSM 2262 / NBRC 100088 / M29)</name>
    <dbReference type="NCBI Taxonomy" id="1242864"/>
    <lineage>
        <taxon>Bacteria</taxon>
        <taxon>Pseudomonadati</taxon>
        <taxon>Myxococcota</taxon>
        <taxon>Myxococcia</taxon>
        <taxon>Myxococcales</taxon>
        <taxon>Cystobacterineae</taxon>
        <taxon>Archangiaceae</taxon>
        <taxon>Cystobacter</taxon>
    </lineage>
</organism>
<evidence type="ECO:0000313" key="3">
    <source>
        <dbReference type="Proteomes" id="UP000011682"/>
    </source>
</evidence>
<gene>
    <name evidence="2" type="ORF">D187_004244</name>
</gene>
<dbReference type="EMBL" id="ANAH02000026">
    <property type="protein sequence ID" value="EPX58207.1"/>
    <property type="molecule type" value="Genomic_DNA"/>
</dbReference>
<feature type="compositionally biased region" description="Gly residues" evidence="1">
    <location>
        <begin position="113"/>
        <end position="122"/>
    </location>
</feature>
<evidence type="ECO:0000313" key="2">
    <source>
        <dbReference type="EMBL" id="EPX58207.1"/>
    </source>
</evidence>
<dbReference type="RefSeq" id="WP_002624250.1">
    <property type="nucleotide sequence ID" value="NZ_ANAH02000026.1"/>
</dbReference>
<name>S9P7L5_CYSF2</name>
<dbReference type="Proteomes" id="UP000011682">
    <property type="component" value="Unassembled WGS sequence"/>
</dbReference>
<evidence type="ECO:0000256" key="1">
    <source>
        <dbReference type="SAM" id="MobiDB-lite"/>
    </source>
</evidence>
<protein>
    <submittedName>
        <fullName evidence="2">Uncharacterized protein</fullName>
    </submittedName>
</protein>
<keyword evidence="3" id="KW-1185">Reference proteome</keyword>
<feature type="region of interest" description="Disordered" evidence="1">
    <location>
        <begin position="113"/>
        <end position="160"/>
    </location>
</feature>